<dbReference type="SUPFAM" id="SSF53633">
    <property type="entry name" value="Carbamate kinase-like"/>
    <property type="match status" value="1"/>
</dbReference>
<dbReference type="InterPro" id="IPR045865">
    <property type="entry name" value="ACT-like_dom_sf"/>
</dbReference>
<dbReference type="AlphaFoldDB" id="A0AAV4F1V2"/>
<sequence length="404" mass="45862">MGVKNIVNILEENGYKSVLLVISAMGKMTNALEIVIDNYVEKDKGLVARVDAIKTFHISIIKDLFGESRHKAFEQVEALFQDLESFLETNTSNDRSYIYDQIICFGELLSTTIVSEYLREKGIKNNWVDAKTIIRTDSNFRDASVNWKQTETLIKKNINTSVLNITQGFIGSDSKGNATTLGREGSDFSAGIIASCLGAESVTIWKDVPGVLNADPRYFKKTKLLKEIPYEEAIELAFYGASIIHPKTLKPLKNKDIPLFVRSFLNPKEKGTSISNYRSIKPVLPCYILKKKQLLISLSTLDYSFIIEDNISEVFGLLHKYQFKVDMMQNSAISFSICIDNKFDNLEKLVESLEEKFKVVCYKNVNLYTIRHARGRNIKMIEKGQKVLLKQRLESTAQLIMMAD</sequence>
<dbReference type="Gene3D" id="3.40.1160.10">
    <property type="entry name" value="Acetylglutamate kinase-like"/>
    <property type="match status" value="1"/>
</dbReference>
<keyword evidence="2 6" id="KW-0808">Transferase</keyword>
<dbReference type="InterPro" id="IPR042199">
    <property type="entry name" value="AsparK_Bifunc_asparK/hSer_DH"/>
</dbReference>
<dbReference type="Gene3D" id="3.30.70.260">
    <property type="match status" value="1"/>
</dbReference>
<gene>
    <name evidence="9" type="ORF">ElyMa_001979300</name>
</gene>
<reference evidence="9 10" key="1">
    <citation type="journal article" date="2021" name="Elife">
        <title>Chloroplast acquisition without the gene transfer in kleptoplastic sea slugs, Plakobranchus ocellatus.</title>
        <authorList>
            <person name="Maeda T."/>
            <person name="Takahashi S."/>
            <person name="Yoshida T."/>
            <person name="Shimamura S."/>
            <person name="Takaki Y."/>
            <person name="Nagai Y."/>
            <person name="Toyoda A."/>
            <person name="Suzuki Y."/>
            <person name="Arimoto A."/>
            <person name="Ishii H."/>
            <person name="Satoh N."/>
            <person name="Nishiyama T."/>
            <person name="Hasebe M."/>
            <person name="Maruyama T."/>
            <person name="Minagawa J."/>
            <person name="Obokata J."/>
            <person name="Shigenobu S."/>
        </authorList>
    </citation>
    <scope>NUCLEOTIDE SEQUENCE [LARGE SCALE GENOMIC DNA]</scope>
</reference>
<dbReference type="EMBL" id="BMAT01004028">
    <property type="protein sequence ID" value="GFR66776.1"/>
    <property type="molecule type" value="Genomic_DNA"/>
</dbReference>
<dbReference type="Pfam" id="PF00696">
    <property type="entry name" value="AA_kinase"/>
    <property type="match status" value="1"/>
</dbReference>
<dbReference type="PANTHER" id="PTHR21499">
    <property type="entry name" value="ASPARTATE KINASE"/>
    <property type="match status" value="1"/>
</dbReference>
<dbReference type="Proteomes" id="UP000762676">
    <property type="component" value="Unassembled WGS sequence"/>
</dbReference>
<dbReference type="Gene3D" id="1.20.120.1320">
    <property type="entry name" value="Aspartokinase, catalytic domain"/>
    <property type="match status" value="1"/>
</dbReference>
<dbReference type="PANTHER" id="PTHR21499:SF59">
    <property type="entry name" value="ASPARTOKINASE"/>
    <property type="match status" value="1"/>
</dbReference>
<name>A0AAV4F1V2_9GAST</name>
<organism evidence="9 10">
    <name type="scientific">Elysia marginata</name>
    <dbReference type="NCBI Taxonomy" id="1093978"/>
    <lineage>
        <taxon>Eukaryota</taxon>
        <taxon>Metazoa</taxon>
        <taxon>Spiralia</taxon>
        <taxon>Lophotrochozoa</taxon>
        <taxon>Mollusca</taxon>
        <taxon>Gastropoda</taxon>
        <taxon>Heterobranchia</taxon>
        <taxon>Euthyneura</taxon>
        <taxon>Panpulmonata</taxon>
        <taxon>Sacoglossa</taxon>
        <taxon>Placobranchoidea</taxon>
        <taxon>Plakobranchidae</taxon>
        <taxon>Elysia</taxon>
    </lineage>
</organism>
<evidence type="ECO:0000259" key="8">
    <source>
        <dbReference type="Pfam" id="PF00696"/>
    </source>
</evidence>
<evidence type="ECO:0000256" key="7">
    <source>
        <dbReference type="RuleBase" id="RU004249"/>
    </source>
</evidence>
<proteinExistence type="inferred from homology"/>
<evidence type="ECO:0000313" key="10">
    <source>
        <dbReference type="Proteomes" id="UP000762676"/>
    </source>
</evidence>
<dbReference type="InterPro" id="IPR036393">
    <property type="entry name" value="AceGlu_kinase-like_sf"/>
</dbReference>
<keyword evidence="4 6" id="KW-0418">Kinase</keyword>
<keyword evidence="10" id="KW-1185">Reference proteome</keyword>
<keyword evidence="5" id="KW-0067">ATP-binding</keyword>
<dbReference type="GO" id="GO:0009090">
    <property type="term" value="P:homoserine biosynthetic process"/>
    <property type="evidence" value="ECO:0007669"/>
    <property type="project" value="TreeGrafter"/>
</dbReference>
<dbReference type="GO" id="GO:0004072">
    <property type="term" value="F:aspartate kinase activity"/>
    <property type="evidence" value="ECO:0007669"/>
    <property type="project" value="UniProtKB-EC"/>
</dbReference>
<evidence type="ECO:0000313" key="9">
    <source>
        <dbReference type="EMBL" id="GFR66776.1"/>
    </source>
</evidence>
<protein>
    <recommendedName>
        <fullName evidence="6">Aspartokinase</fullName>
        <ecNumber evidence="6">2.7.2.4</ecNumber>
    </recommendedName>
</protein>
<dbReference type="InterPro" id="IPR001341">
    <property type="entry name" value="Asp_kinase"/>
</dbReference>
<comment type="caution">
    <text evidence="9">The sequence shown here is derived from an EMBL/GenBank/DDBJ whole genome shotgun (WGS) entry which is preliminary data.</text>
</comment>
<evidence type="ECO:0000256" key="5">
    <source>
        <dbReference type="ARBA" id="ARBA00022840"/>
    </source>
</evidence>
<dbReference type="EC" id="2.7.2.4" evidence="6"/>
<dbReference type="GO" id="GO:0009089">
    <property type="term" value="P:lysine biosynthetic process via diaminopimelate"/>
    <property type="evidence" value="ECO:0007669"/>
    <property type="project" value="TreeGrafter"/>
</dbReference>
<dbReference type="GO" id="GO:0005829">
    <property type="term" value="C:cytosol"/>
    <property type="evidence" value="ECO:0007669"/>
    <property type="project" value="TreeGrafter"/>
</dbReference>
<dbReference type="NCBIfam" id="TIGR00657">
    <property type="entry name" value="asp_kinases"/>
    <property type="match status" value="1"/>
</dbReference>
<dbReference type="SUPFAM" id="SSF55021">
    <property type="entry name" value="ACT-like"/>
    <property type="match status" value="1"/>
</dbReference>
<comment type="pathway">
    <text evidence="7">Amino-acid biosynthesis; L-methionine biosynthesis via de novo pathway; L-homoserine from L-aspartate: step 1/3.</text>
</comment>
<evidence type="ECO:0000256" key="3">
    <source>
        <dbReference type="ARBA" id="ARBA00022741"/>
    </source>
</evidence>
<feature type="domain" description="Aspartate/glutamate/uridylate kinase" evidence="8">
    <location>
        <begin position="4"/>
        <end position="263"/>
    </location>
</feature>
<comment type="catalytic activity">
    <reaction evidence="6">
        <text>L-aspartate + ATP = 4-phospho-L-aspartate + ADP</text>
        <dbReference type="Rhea" id="RHEA:23776"/>
        <dbReference type="ChEBI" id="CHEBI:29991"/>
        <dbReference type="ChEBI" id="CHEBI:30616"/>
        <dbReference type="ChEBI" id="CHEBI:57535"/>
        <dbReference type="ChEBI" id="CHEBI:456216"/>
        <dbReference type="EC" id="2.7.2.4"/>
    </reaction>
</comment>
<evidence type="ECO:0000256" key="6">
    <source>
        <dbReference type="RuleBase" id="RU003448"/>
    </source>
</evidence>
<dbReference type="GO" id="GO:0005524">
    <property type="term" value="F:ATP binding"/>
    <property type="evidence" value="ECO:0007669"/>
    <property type="project" value="UniProtKB-KW"/>
</dbReference>
<keyword evidence="3" id="KW-0547">Nucleotide-binding</keyword>
<comment type="pathway">
    <text evidence="7">Amino-acid biosynthesis; L-lysine biosynthesis via DAP pathway; (S)-tetrahydrodipicolinate from L-aspartate: step 1/4.</text>
</comment>
<comment type="similarity">
    <text evidence="1 6">Belongs to the aspartokinase family.</text>
</comment>
<dbReference type="InterPro" id="IPR001048">
    <property type="entry name" value="Asp/Glu/Uridylate_kinase"/>
</dbReference>
<keyword evidence="7" id="KW-0028">Amino-acid biosynthesis</keyword>
<comment type="pathway">
    <text evidence="7">Amino-acid biosynthesis; L-threonine biosynthesis; L-threonine from L-aspartate: step 1/5.</text>
</comment>
<accession>A0AAV4F1V2</accession>
<evidence type="ECO:0000256" key="4">
    <source>
        <dbReference type="ARBA" id="ARBA00022777"/>
    </source>
</evidence>
<evidence type="ECO:0000256" key="2">
    <source>
        <dbReference type="ARBA" id="ARBA00022679"/>
    </source>
</evidence>
<evidence type="ECO:0000256" key="1">
    <source>
        <dbReference type="ARBA" id="ARBA00010122"/>
    </source>
</evidence>